<dbReference type="EMBL" id="KQ086501">
    <property type="protein sequence ID" value="KLO04561.1"/>
    <property type="molecule type" value="Genomic_DNA"/>
</dbReference>
<reference evidence="1 2" key="1">
    <citation type="submission" date="2015-04" db="EMBL/GenBank/DDBJ databases">
        <title>Complete genome sequence of Schizopora paradoxa KUC8140, a cosmopolitan wood degrader in East Asia.</title>
        <authorList>
            <consortium name="DOE Joint Genome Institute"/>
            <person name="Min B."/>
            <person name="Park H."/>
            <person name="Jang Y."/>
            <person name="Kim J.-J."/>
            <person name="Kim K.H."/>
            <person name="Pangilinan J."/>
            <person name="Lipzen A."/>
            <person name="Riley R."/>
            <person name="Grigoriev I.V."/>
            <person name="Spatafora J.W."/>
            <person name="Choi I.-G."/>
        </authorList>
    </citation>
    <scope>NUCLEOTIDE SEQUENCE [LARGE SCALE GENOMIC DNA]</scope>
    <source>
        <strain evidence="1 2">KUC8140</strain>
    </source>
</reference>
<protein>
    <recommendedName>
        <fullName evidence="3">DUF4329 domain-containing protein</fullName>
    </recommendedName>
</protein>
<organism evidence="1 2">
    <name type="scientific">Schizopora paradoxa</name>
    <dbReference type="NCBI Taxonomy" id="27342"/>
    <lineage>
        <taxon>Eukaryota</taxon>
        <taxon>Fungi</taxon>
        <taxon>Dikarya</taxon>
        <taxon>Basidiomycota</taxon>
        <taxon>Agaricomycotina</taxon>
        <taxon>Agaricomycetes</taxon>
        <taxon>Hymenochaetales</taxon>
        <taxon>Schizoporaceae</taxon>
        <taxon>Schizopora</taxon>
    </lineage>
</organism>
<proteinExistence type="predicted"/>
<dbReference type="AlphaFoldDB" id="A0A0H2RI99"/>
<evidence type="ECO:0000313" key="1">
    <source>
        <dbReference type="EMBL" id="KLO04561.1"/>
    </source>
</evidence>
<sequence length="156" mass="17106">MATRTVHGKTINDVLNTPGLSGALTTGFNNAVENDCEYGGLVYETNGVLGFKGPKKGDKVTFGLEVYVRDNAPKGANDNLVAVWHAHPSHTQARTCRPSDDDIDNAKKPLGRRILFRGHGFEAIEGGQAVPSRRHVHRRLHSWKGLQDLVRRAVIC</sequence>
<keyword evidence="2" id="KW-1185">Reference proteome</keyword>
<dbReference type="InParanoid" id="A0A0H2RI99"/>
<name>A0A0H2RI99_9AGAM</name>
<dbReference type="Proteomes" id="UP000053477">
    <property type="component" value="Unassembled WGS sequence"/>
</dbReference>
<accession>A0A0H2RI99</accession>
<gene>
    <name evidence="1" type="ORF">SCHPADRAFT_750774</name>
</gene>
<evidence type="ECO:0000313" key="2">
    <source>
        <dbReference type="Proteomes" id="UP000053477"/>
    </source>
</evidence>
<evidence type="ECO:0008006" key="3">
    <source>
        <dbReference type="Google" id="ProtNLM"/>
    </source>
</evidence>